<evidence type="ECO:0000313" key="3">
    <source>
        <dbReference type="EMBL" id="EJK73960.1"/>
    </source>
</evidence>
<dbReference type="Proteomes" id="UP000266841">
    <property type="component" value="Unassembled WGS sequence"/>
</dbReference>
<organism evidence="3 4">
    <name type="scientific">Thalassiosira oceanica</name>
    <name type="common">Marine diatom</name>
    <dbReference type="NCBI Taxonomy" id="159749"/>
    <lineage>
        <taxon>Eukaryota</taxon>
        <taxon>Sar</taxon>
        <taxon>Stramenopiles</taxon>
        <taxon>Ochrophyta</taxon>
        <taxon>Bacillariophyta</taxon>
        <taxon>Coscinodiscophyceae</taxon>
        <taxon>Thalassiosirophycidae</taxon>
        <taxon>Thalassiosirales</taxon>
        <taxon>Thalassiosiraceae</taxon>
        <taxon>Thalassiosira</taxon>
    </lineage>
</organism>
<protein>
    <submittedName>
        <fullName evidence="3">Uncharacterized protein</fullName>
    </submittedName>
</protein>
<feature type="transmembrane region" description="Helical" evidence="2">
    <location>
        <begin position="168"/>
        <end position="189"/>
    </location>
</feature>
<keyword evidence="2" id="KW-0472">Membrane</keyword>
<keyword evidence="2" id="KW-1133">Transmembrane helix</keyword>
<evidence type="ECO:0000256" key="1">
    <source>
        <dbReference type="SAM" id="MobiDB-lite"/>
    </source>
</evidence>
<evidence type="ECO:0000256" key="2">
    <source>
        <dbReference type="SAM" id="Phobius"/>
    </source>
</evidence>
<dbReference type="EMBL" id="AGNL01004070">
    <property type="protein sequence ID" value="EJK73960.1"/>
    <property type="molecule type" value="Genomic_DNA"/>
</dbReference>
<name>K0T8R4_THAOC</name>
<proteinExistence type="predicted"/>
<feature type="region of interest" description="Disordered" evidence="1">
    <location>
        <begin position="279"/>
        <end position="299"/>
    </location>
</feature>
<gene>
    <name evidence="3" type="ORF">THAOC_04394</name>
</gene>
<reference evidence="3 4" key="1">
    <citation type="journal article" date="2012" name="Genome Biol.">
        <title>Genome and low-iron response of an oceanic diatom adapted to chronic iron limitation.</title>
        <authorList>
            <person name="Lommer M."/>
            <person name="Specht M."/>
            <person name="Roy A.S."/>
            <person name="Kraemer L."/>
            <person name="Andreson R."/>
            <person name="Gutowska M.A."/>
            <person name="Wolf J."/>
            <person name="Bergner S.V."/>
            <person name="Schilhabel M.B."/>
            <person name="Klostermeier U.C."/>
            <person name="Beiko R.G."/>
            <person name="Rosenstiel P."/>
            <person name="Hippler M."/>
            <person name="Laroche J."/>
        </authorList>
    </citation>
    <scope>NUCLEOTIDE SEQUENCE [LARGE SCALE GENOMIC DNA]</scope>
    <source>
        <strain evidence="3 4">CCMP1005</strain>
    </source>
</reference>
<feature type="region of interest" description="Disordered" evidence="1">
    <location>
        <begin position="459"/>
        <end position="479"/>
    </location>
</feature>
<accession>K0T8R4</accession>
<feature type="region of interest" description="Disordered" evidence="1">
    <location>
        <begin position="534"/>
        <end position="553"/>
    </location>
</feature>
<dbReference type="OrthoDB" id="39297at2759"/>
<sequence length="846" mass="92123">MQQALKTECSSIGNGTGRVQIGQKSPSGLSCPWLYSCSSFNSAARCLQAFLCCLRLALWQSTLQYLTRRQAVQCLSLTAALDSLPQFAQASAGQLMGASEGWRQRGAAMRLPGSPFSDGTVNGARLNDRNDRGELDSVGLEDPEEIFGGAMKTKSHQVRTARGHECRLILAVLVVLVALVQNLPTAAAVTIRRPTTSFTVAMPAEAGRRLWHVRISQNVADEAFSSLQAIYDGTGRSTGEKEQPRATKLGKNFEGAKLLFLTEARMGGVIEMLESFVKKSPTNSNTDKPDQTLRASNDQVESQHHFSWRGILEEGSLQDRQFVQASFDNDIADGGTLLLDNDGKASILASMNTAECRANLTPIQKFHDIISYQFDFGYDLAIAPSKCPRGAAGQPPKKDFCAPYKYHPRHEAGLAGRQAEYFAGGDRDATATVVRCQRDDAKFVDDGRRQQPTKIAPWSTVEPRGGLWPKPAASAEQSGLTERRGSWPTDALLLHITPILLIEGVLRLSRSPGSGPGCQTYRGRALLVEDFQRAETAKPAPPSSRTPIPSVRGERKIFNGPGARPGQTGAPTLKDTHHWRPGQTVSGRGVELATWEASVEISISSSVSANKIVEESQLQKLEVWQSLARSSAERATMMHRALLFATALAASCSVALGIYPDDHWSYAVKLTSDTFESTIQNEIDAGKTMFAVTRAFAGNEKVAFGDVNLSEDQIRGNHEPGSGGWPTIRYFNSDTGIEGASYEKKSDKAMCDELGEEEMMTAYVEEAGNTSLCDVVDGSGCDEREMGYIVKMKAKTEADWRAQMERIAKMEGGSMKSELKQWMMKRKKILKQLVAAGGASPGSDEM</sequence>
<comment type="caution">
    <text evidence="3">The sequence shown here is derived from an EMBL/GenBank/DDBJ whole genome shotgun (WGS) entry which is preliminary data.</text>
</comment>
<dbReference type="eggNOG" id="ENOG502SEZT">
    <property type="taxonomic scope" value="Eukaryota"/>
</dbReference>
<evidence type="ECO:0000313" key="4">
    <source>
        <dbReference type="Proteomes" id="UP000266841"/>
    </source>
</evidence>
<keyword evidence="2" id="KW-0812">Transmembrane</keyword>
<keyword evidence="4" id="KW-1185">Reference proteome</keyword>
<dbReference type="AlphaFoldDB" id="K0T8R4"/>